<evidence type="ECO:0000256" key="1">
    <source>
        <dbReference type="ARBA" id="ARBA00010945"/>
    </source>
</evidence>
<dbReference type="Gene3D" id="1.10.150.20">
    <property type="entry name" value="5' to 3' exonuclease, C-terminal subdomain"/>
    <property type="match status" value="1"/>
</dbReference>
<evidence type="ECO:0000313" key="3">
    <source>
        <dbReference type="EMBL" id="MBO8468264.1"/>
    </source>
</evidence>
<keyword evidence="3" id="KW-0808">Transferase</keyword>
<dbReference type="InterPro" id="IPR001126">
    <property type="entry name" value="UmuC"/>
</dbReference>
<sequence length="413" mass="46492">MKERTYIAIDLKSFYASVECRERGLDPLDTNLVVADESRSDKTICLAVSPSLKSYGLPGRCRLFEAKEKRKEINREREKHTPPFGFAGRSFSAGKLSAHPELALDFLIAPPQMAKYMQYSADIYKIYLSFVAPEDIHVYSIDEVFIDATEYLPLYKLNAEEFARRMIRKVFSATGITATAGIGTNLYLAKIAMDIMAKHIKPDENGVRIASLDEMSYREKLWSHKPITDFWRVGRGYGKKLEENGLYTMGDVARCSEDNEELLYRLFGINAELLIDHAWGVEPCTMKAIKEYKPSSNSIGSGQVLQCPYTAEKAKLVIKEMADMLSLDLVAKHMKTNQIVLSVGYDAENMKNYTGDVKNDFYGRSVPKHAHGSENLSSYTSSSSEIIAAASRLFDRIINPALLIRRAYLTACS</sequence>
<dbReference type="AlphaFoldDB" id="A0A9D9IAK0"/>
<dbReference type="InterPro" id="IPR043502">
    <property type="entry name" value="DNA/RNA_pol_sf"/>
</dbReference>
<dbReference type="PANTHER" id="PTHR11076:SF35">
    <property type="entry name" value="DNA REPAIR PROTEIN HOMOLOG YOBH"/>
    <property type="match status" value="1"/>
</dbReference>
<dbReference type="GO" id="GO:0009432">
    <property type="term" value="P:SOS response"/>
    <property type="evidence" value="ECO:0007669"/>
    <property type="project" value="TreeGrafter"/>
</dbReference>
<reference evidence="3" key="1">
    <citation type="submission" date="2020-10" db="EMBL/GenBank/DDBJ databases">
        <authorList>
            <person name="Gilroy R."/>
        </authorList>
    </citation>
    <scope>NUCLEOTIDE SEQUENCE</scope>
    <source>
        <strain evidence="3">14700</strain>
    </source>
</reference>
<name>A0A9D9IAK0_9SPIO</name>
<dbReference type="Proteomes" id="UP000810292">
    <property type="component" value="Unassembled WGS sequence"/>
</dbReference>
<dbReference type="GO" id="GO:0006281">
    <property type="term" value="P:DNA repair"/>
    <property type="evidence" value="ECO:0007669"/>
    <property type="project" value="InterPro"/>
</dbReference>
<dbReference type="GO" id="GO:0005829">
    <property type="term" value="C:cytosol"/>
    <property type="evidence" value="ECO:0007669"/>
    <property type="project" value="TreeGrafter"/>
</dbReference>
<feature type="non-terminal residue" evidence="3">
    <location>
        <position position="413"/>
    </location>
</feature>
<dbReference type="GO" id="GO:0042276">
    <property type="term" value="P:error-prone translesion synthesis"/>
    <property type="evidence" value="ECO:0007669"/>
    <property type="project" value="TreeGrafter"/>
</dbReference>
<dbReference type="GO" id="GO:0003684">
    <property type="term" value="F:damaged DNA binding"/>
    <property type="evidence" value="ECO:0007669"/>
    <property type="project" value="InterPro"/>
</dbReference>
<comment type="caution">
    <text evidence="3">The sequence shown here is derived from an EMBL/GenBank/DDBJ whole genome shotgun (WGS) entry which is preliminary data.</text>
</comment>
<evidence type="ECO:0000259" key="2">
    <source>
        <dbReference type="PROSITE" id="PS50173"/>
    </source>
</evidence>
<dbReference type="SUPFAM" id="SSF56672">
    <property type="entry name" value="DNA/RNA polymerases"/>
    <property type="match status" value="1"/>
</dbReference>
<organism evidence="3 4">
    <name type="scientific">Candidatus Ornithospirochaeta stercoravium</name>
    <dbReference type="NCBI Taxonomy" id="2840897"/>
    <lineage>
        <taxon>Bacteria</taxon>
        <taxon>Pseudomonadati</taxon>
        <taxon>Spirochaetota</taxon>
        <taxon>Spirochaetia</taxon>
        <taxon>Spirochaetales</taxon>
        <taxon>Spirochaetaceae</taxon>
        <taxon>Spirochaetaceae incertae sedis</taxon>
        <taxon>Candidatus Ornithospirochaeta</taxon>
    </lineage>
</organism>
<evidence type="ECO:0000313" key="4">
    <source>
        <dbReference type="Proteomes" id="UP000810292"/>
    </source>
</evidence>
<proteinExistence type="inferred from homology"/>
<dbReference type="Gene3D" id="3.30.70.270">
    <property type="match status" value="1"/>
</dbReference>
<dbReference type="GO" id="GO:0032259">
    <property type="term" value="P:methylation"/>
    <property type="evidence" value="ECO:0007669"/>
    <property type="project" value="UniProtKB-KW"/>
</dbReference>
<dbReference type="PANTHER" id="PTHR11076">
    <property type="entry name" value="DNA REPAIR POLYMERASE UMUC / TRANSFERASE FAMILY MEMBER"/>
    <property type="match status" value="1"/>
</dbReference>
<protein>
    <submittedName>
        <fullName evidence="3">DNA methylase</fullName>
    </submittedName>
</protein>
<keyword evidence="3" id="KW-0489">Methyltransferase</keyword>
<dbReference type="InterPro" id="IPR017961">
    <property type="entry name" value="DNA_pol_Y-fam_little_finger"/>
</dbReference>
<dbReference type="EMBL" id="JADIMF010000009">
    <property type="protein sequence ID" value="MBO8468264.1"/>
    <property type="molecule type" value="Genomic_DNA"/>
</dbReference>
<reference evidence="3" key="2">
    <citation type="journal article" date="2021" name="PeerJ">
        <title>Extensive microbial diversity within the chicken gut microbiome revealed by metagenomics and culture.</title>
        <authorList>
            <person name="Gilroy R."/>
            <person name="Ravi A."/>
            <person name="Getino M."/>
            <person name="Pursley I."/>
            <person name="Horton D.L."/>
            <person name="Alikhan N.F."/>
            <person name="Baker D."/>
            <person name="Gharbi K."/>
            <person name="Hall N."/>
            <person name="Watson M."/>
            <person name="Adriaenssens E.M."/>
            <person name="Foster-Nyarko E."/>
            <person name="Jarju S."/>
            <person name="Secka A."/>
            <person name="Antonio M."/>
            <person name="Oren A."/>
            <person name="Chaudhuri R.R."/>
            <person name="La Ragione R."/>
            <person name="Hildebrand F."/>
            <person name="Pallen M.J."/>
        </authorList>
    </citation>
    <scope>NUCLEOTIDE SEQUENCE</scope>
    <source>
        <strain evidence="3">14700</strain>
    </source>
</reference>
<dbReference type="GO" id="GO:0008168">
    <property type="term" value="F:methyltransferase activity"/>
    <property type="evidence" value="ECO:0007669"/>
    <property type="project" value="UniProtKB-KW"/>
</dbReference>
<dbReference type="Pfam" id="PF11799">
    <property type="entry name" value="IMS_C"/>
    <property type="match status" value="1"/>
</dbReference>
<dbReference type="InterPro" id="IPR043128">
    <property type="entry name" value="Rev_trsase/Diguanyl_cyclase"/>
</dbReference>
<accession>A0A9D9IAK0</accession>
<feature type="domain" description="UmuC" evidence="2">
    <location>
        <begin position="6"/>
        <end position="234"/>
    </location>
</feature>
<dbReference type="InterPro" id="IPR050116">
    <property type="entry name" value="DNA_polymerase-Y"/>
</dbReference>
<dbReference type="GO" id="GO:0003887">
    <property type="term" value="F:DNA-directed DNA polymerase activity"/>
    <property type="evidence" value="ECO:0007669"/>
    <property type="project" value="TreeGrafter"/>
</dbReference>
<gene>
    <name evidence="3" type="ORF">IAA72_00580</name>
</gene>
<comment type="similarity">
    <text evidence="1">Belongs to the DNA polymerase type-Y family.</text>
</comment>
<dbReference type="PROSITE" id="PS50173">
    <property type="entry name" value="UMUC"/>
    <property type="match status" value="1"/>
</dbReference>
<dbReference type="Pfam" id="PF00817">
    <property type="entry name" value="IMS"/>
    <property type="match status" value="1"/>
</dbReference>